<dbReference type="PROSITE" id="PS50873">
    <property type="entry name" value="PEROXIDASE_4"/>
    <property type="match status" value="1"/>
</dbReference>
<gene>
    <name evidence="20" type="ORF">SI8410_09011986</name>
</gene>
<dbReference type="Proteomes" id="UP000663760">
    <property type="component" value="Chromosome 9"/>
</dbReference>
<dbReference type="EMBL" id="LR746272">
    <property type="protein sequence ID" value="CAA7401308.1"/>
    <property type="molecule type" value="Genomic_DNA"/>
</dbReference>
<keyword evidence="18" id="KW-0732">Signal</keyword>
<comment type="catalytic activity">
    <reaction evidence="1 18">
        <text>2 a phenolic donor + H2O2 = 2 a phenolic radical donor + 2 H2O</text>
        <dbReference type="Rhea" id="RHEA:56136"/>
        <dbReference type="ChEBI" id="CHEBI:15377"/>
        <dbReference type="ChEBI" id="CHEBI:16240"/>
        <dbReference type="ChEBI" id="CHEBI:139520"/>
        <dbReference type="ChEBI" id="CHEBI:139521"/>
        <dbReference type="EC" id="1.11.1.7"/>
    </reaction>
</comment>
<keyword evidence="21" id="KW-1185">Reference proteome</keyword>
<feature type="disulfide bond" evidence="17">
    <location>
        <begin position="71"/>
        <end position="76"/>
    </location>
</feature>
<feature type="binding site" evidence="15">
    <location>
        <position position="197"/>
    </location>
    <ligand>
        <name>Ca(2+)</name>
        <dbReference type="ChEBI" id="CHEBI:29108"/>
        <label>2</label>
    </ligand>
</feature>
<dbReference type="Gene3D" id="1.10.520.10">
    <property type="match status" value="1"/>
</dbReference>
<dbReference type="FunFam" id="1.10.520.10:FF:000009">
    <property type="entry name" value="Peroxidase"/>
    <property type="match status" value="1"/>
</dbReference>
<dbReference type="EC" id="1.11.1.7" evidence="18"/>
<keyword evidence="4 18" id="KW-0349">Heme</keyword>
<feature type="binding site" evidence="15">
    <location>
        <position position="75"/>
    </location>
    <ligand>
        <name>Ca(2+)</name>
        <dbReference type="ChEBI" id="CHEBI:29108"/>
        <label>1</label>
    </ligand>
</feature>
<name>A0A7I8KW54_SPIIN</name>
<evidence type="ECO:0000256" key="7">
    <source>
        <dbReference type="ARBA" id="ARBA00023002"/>
    </source>
</evidence>
<dbReference type="CDD" id="cd00693">
    <property type="entry name" value="secretory_peroxidase"/>
    <property type="match status" value="1"/>
</dbReference>
<dbReference type="GO" id="GO:0005576">
    <property type="term" value="C:extracellular region"/>
    <property type="evidence" value="ECO:0007669"/>
    <property type="project" value="UniProtKB-SubCell"/>
</dbReference>
<feature type="active site" description="Proton acceptor" evidence="13">
    <location>
        <position position="69"/>
    </location>
</feature>
<feature type="binding site" evidence="14">
    <location>
        <position position="166"/>
    </location>
    <ligand>
        <name>substrate</name>
    </ligand>
</feature>
<dbReference type="PANTHER" id="PTHR31388">
    <property type="entry name" value="PEROXIDASE 72-RELATED"/>
    <property type="match status" value="1"/>
</dbReference>
<feature type="signal peptide" evidence="18">
    <location>
        <begin position="1"/>
        <end position="27"/>
    </location>
</feature>
<feature type="domain" description="Plant heme peroxidase family profile" evidence="19">
    <location>
        <begin position="28"/>
        <end position="330"/>
    </location>
</feature>
<dbReference type="GO" id="GO:0046872">
    <property type="term" value="F:metal ion binding"/>
    <property type="evidence" value="ECO:0007669"/>
    <property type="project" value="UniProtKB-UniRule"/>
</dbReference>
<evidence type="ECO:0000256" key="11">
    <source>
        <dbReference type="ARBA" id="ARBA00023283"/>
    </source>
</evidence>
<feature type="binding site" evidence="15">
    <location>
        <position position="77"/>
    </location>
    <ligand>
        <name>Ca(2+)</name>
        <dbReference type="ChEBI" id="CHEBI:29108"/>
        <label>1</label>
    </ligand>
</feature>
<feature type="disulfide bond" evidence="17">
    <location>
        <begin position="124"/>
        <end position="326"/>
    </location>
</feature>
<dbReference type="Gene3D" id="1.10.420.10">
    <property type="entry name" value="Peroxidase, domain 2"/>
    <property type="match status" value="1"/>
</dbReference>
<feature type="binding site" evidence="15">
    <location>
        <position position="91"/>
    </location>
    <ligand>
        <name>Ca(2+)</name>
        <dbReference type="ChEBI" id="CHEBI:29108"/>
        <label>1</label>
    </ligand>
</feature>
<evidence type="ECO:0000256" key="14">
    <source>
        <dbReference type="PIRSR" id="PIRSR600823-2"/>
    </source>
</evidence>
<dbReference type="SUPFAM" id="SSF48113">
    <property type="entry name" value="Heme-dependent peroxidases"/>
    <property type="match status" value="1"/>
</dbReference>
<dbReference type="OrthoDB" id="2113341at2759"/>
<keyword evidence="8 15" id="KW-0408">Iron</keyword>
<keyword evidence="10" id="KW-0325">Glycoprotein</keyword>
<protein>
    <recommendedName>
        <fullName evidence="18">Peroxidase</fullName>
        <ecNumber evidence="18">1.11.1.7</ecNumber>
    </recommendedName>
</protein>
<evidence type="ECO:0000256" key="5">
    <source>
        <dbReference type="ARBA" id="ARBA00022723"/>
    </source>
</evidence>
<keyword evidence="12 18" id="KW-0376">Hydrogen peroxide</keyword>
<feature type="chain" id="PRO_5029946846" description="Peroxidase" evidence="18">
    <location>
        <begin position="28"/>
        <end position="332"/>
    </location>
</feature>
<evidence type="ECO:0000256" key="2">
    <source>
        <dbReference type="ARBA" id="ARBA00006873"/>
    </source>
</evidence>
<feature type="binding site" evidence="15">
    <location>
        <position position="248"/>
    </location>
    <ligand>
        <name>Ca(2+)</name>
        <dbReference type="ChEBI" id="CHEBI:29108"/>
        <label>2</label>
    </ligand>
</feature>
<keyword evidence="7 18" id="KW-0560">Oxidoreductase</keyword>
<dbReference type="InterPro" id="IPR002016">
    <property type="entry name" value="Haem_peroxidase"/>
</dbReference>
<evidence type="ECO:0000256" key="10">
    <source>
        <dbReference type="ARBA" id="ARBA00023180"/>
    </source>
</evidence>
<dbReference type="GO" id="GO:0006979">
    <property type="term" value="P:response to oxidative stress"/>
    <property type="evidence" value="ECO:0007669"/>
    <property type="project" value="UniProtKB-UniRule"/>
</dbReference>
<reference evidence="20" key="1">
    <citation type="submission" date="2020-02" db="EMBL/GenBank/DDBJ databases">
        <authorList>
            <person name="Scholz U."/>
            <person name="Mascher M."/>
            <person name="Fiebig A."/>
        </authorList>
    </citation>
    <scope>NUCLEOTIDE SEQUENCE</scope>
</reference>
<evidence type="ECO:0000256" key="15">
    <source>
        <dbReference type="PIRSR" id="PIRSR600823-3"/>
    </source>
</evidence>
<comment type="cofactor">
    <cofactor evidence="15 18">
        <name>Ca(2+)</name>
        <dbReference type="ChEBI" id="CHEBI:29108"/>
    </cofactor>
    <text evidence="15 18">Binds 2 calcium ions per subunit.</text>
</comment>
<evidence type="ECO:0000256" key="3">
    <source>
        <dbReference type="ARBA" id="ARBA00022559"/>
    </source>
</evidence>
<keyword evidence="6 15" id="KW-0106">Calcium</keyword>
<feature type="disulfide bond" evidence="17">
    <location>
        <begin position="203"/>
        <end position="235"/>
    </location>
</feature>
<evidence type="ECO:0000256" key="8">
    <source>
        <dbReference type="ARBA" id="ARBA00023004"/>
    </source>
</evidence>
<dbReference type="GO" id="GO:0020037">
    <property type="term" value="F:heme binding"/>
    <property type="evidence" value="ECO:0007669"/>
    <property type="project" value="UniProtKB-UniRule"/>
</dbReference>
<comment type="similarity">
    <text evidence="2">Belongs to the peroxidase family. Ascorbate peroxidase subfamily.</text>
</comment>
<evidence type="ECO:0000256" key="4">
    <source>
        <dbReference type="ARBA" id="ARBA00022617"/>
    </source>
</evidence>
<keyword evidence="11" id="KW-0873">Pyrrolidone carboxylic acid</keyword>
<feature type="binding site" description="axial binding residue" evidence="15">
    <location>
        <position position="196"/>
    </location>
    <ligand>
        <name>heme b</name>
        <dbReference type="ChEBI" id="CHEBI:60344"/>
    </ligand>
    <ligandPart>
        <name>Fe</name>
        <dbReference type="ChEBI" id="CHEBI:18248"/>
    </ligandPart>
</feature>
<evidence type="ECO:0000256" key="9">
    <source>
        <dbReference type="ARBA" id="ARBA00023157"/>
    </source>
</evidence>
<evidence type="ECO:0000256" key="16">
    <source>
        <dbReference type="PIRSR" id="PIRSR600823-4"/>
    </source>
</evidence>
<comment type="similarity">
    <text evidence="18">Belongs to the peroxidase family. Classical plant (class III) peroxidase subfamily.</text>
</comment>
<keyword evidence="18" id="KW-0964">Secreted</keyword>
<feature type="site" description="Transition state stabilizer" evidence="16">
    <location>
        <position position="65"/>
    </location>
</feature>
<evidence type="ECO:0000256" key="12">
    <source>
        <dbReference type="ARBA" id="ARBA00023324"/>
    </source>
</evidence>
<feature type="disulfide bond" evidence="17">
    <location>
        <begin position="38"/>
        <end position="118"/>
    </location>
</feature>
<comment type="subcellular location">
    <subcellularLocation>
        <location evidence="18">Secreted</location>
    </subcellularLocation>
</comment>
<dbReference type="InterPro" id="IPR010255">
    <property type="entry name" value="Haem_peroxidase_sf"/>
</dbReference>
<feature type="binding site" evidence="15">
    <location>
        <position position="256"/>
    </location>
    <ligand>
        <name>Ca(2+)</name>
        <dbReference type="ChEBI" id="CHEBI:29108"/>
        <label>2</label>
    </ligand>
</feature>
<dbReference type="InterPro" id="IPR000823">
    <property type="entry name" value="Peroxidase_pln"/>
</dbReference>
<evidence type="ECO:0000256" key="18">
    <source>
        <dbReference type="RuleBase" id="RU362060"/>
    </source>
</evidence>
<dbReference type="GO" id="GO:0140825">
    <property type="term" value="F:lactoperoxidase activity"/>
    <property type="evidence" value="ECO:0007669"/>
    <property type="project" value="UniProtKB-EC"/>
</dbReference>
<keyword evidence="5 15" id="KW-0479">Metal-binding</keyword>
<dbReference type="PROSITE" id="PS00435">
    <property type="entry name" value="PEROXIDASE_1"/>
    <property type="match status" value="1"/>
</dbReference>
<sequence length="332" mass="35086">MASPRKLSSLLQAAALFLAMLLHGCNAQLSTRFYDSSCSNLTSVVTNVIRQAQNSDPRIHASLIRLHFHDCFVDGCDASLLLDTSGSIQTEKDAAPNQNSVRGFDVVDDIKTAVENFCPGIVSCADILALAAQISVSEAGGPSYTVPLGRRDGTTANPSGANNALPSPFEGLTSIQSKFSAVGLDDTDLVALSGAHTIGRAQCFTFSGRLYNFSGTGSPDPTLDTNYGDTLRQSCPQSGGGSTLNDLDPTTRDAFDNNYFTNLQSNRGLLQSDQELFSTSGASTVSIVNSFANSQSTFFQSFGNSMINMGNISPLTGSNGQIRSDCRRVNAS</sequence>
<dbReference type="PRINTS" id="PR00458">
    <property type="entry name" value="PEROXIDASE"/>
</dbReference>
<feature type="binding site" evidence="15">
    <location>
        <position position="70"/>
    </location>
    <ligand>
        <name>Ca(2+)</name>
        <dbReference type="ChEBI" id="CHEBI:29108"/>
        <label>1</label>
    </ligand>
</feature>
<dbReference type="InterPro" id="IPR019793">
    <property type="entry name" value="Peroxidases_heam-ligand_BS"/>
</dbReference>
<keyword evidence="3 18" id="KW-0575">Peroxidase</keyword>
<proteinExistence type="inferred from homology"/>
<feature type="binding site" evidence="15">
    <location>
        <position position="251"/>
    </location>
    <ligand>
        <name>Ca(2+)</name>
        <dbReference type="ChEBI" id="CHEBI:29108"/>
        <label>2</label>
    </ligand>
</feature>
<feature type="binding site" evidence="15">
    <location>
        <position position="73"/>
    </location>
    <ligand>
        <name>Ca(2+)</name>
        <dbReference type="ChEBI" id="CHEBI:29108"/>
        <label>1</label>
    </ligand>
</feature>
<dbReference type="PANTHER" id="PTHR31388:SF270">
    <property type="entry name" value="PEROXIDASE 22-RELATED"/>
    <property type="match status" value="1"/>
</dbReference>
<dbReference type="FunFam" id="1.10.420.10:FF:000001">
    <property type="entry name" value="Peroxidase"/>
    <property type="match status" value="1"/>
</dbReference>
<evidence type="ECO:0000259" key="19">
    <source>
        <dbReference type="PROSITE" id="PS50873"/>
    </source>
</evidence>
<feature type="binding site" evidence="15">
    <location>
        <position position="79"/>
    </location>
    <ligand>
        <name>Ca(2+)</name>
        <dbReference type="ChEBI" id="CHEBI:29108"/>
        <label>1</label>
    </ligand>
</feature>
<accession>A0A7I8KW54</accession>
<evidence type="ECO:0000256" key="6">
    <source>
        <dbReference type="ARBA" id="ARBA00022837"/>
    </source>
</evidence>
<comment type="cofactor">
    <cofactor evidence="15 18">
        <name>heme b</name>
        <dbReference type="ChEBI" id="CHEBI:60344"/>
    </cofactor>
    <text evidence="15 18">Binds 1 heme b (iron(II)-protoporphyrin IX) group per subunit.</text>
</comment>
<keyword evidence="9 17" id="KW-1015">Disulfide bond</keyword>
<evidence type="ECO:0000256" key="13">
    <source>
        <dbReference type="PIRSR" id="PIRSR600823-1"/>
    </source>
</evidence>
<dbReference type="InterPro" id="IPR033905">
    <property type="entry name" value="Secretory_peroxidase"/>
</dbReference>
<organism evidence="20 21">
    <name type="scientific">Spirodela intermedia</name>
    <name type="common">Intermediate duckweed</name>
    <dbReference type="NCBI Taxonomy" id="51605"/>
    <lineage>
        <taxon>Eukaryota</taxon>
        <taxon>Viridiplantae</taxon>
        <taxon>Streptophyta</taxon>
        <taxon>Embryophyta</taxon>
        <taxon>Tracheophyta</taxon>
        <taxon>Spermatophyta</taxon>
        <taxon>Magnoliopsida</taxon>
        <taxon>Liliopsida</taxon>
        <taxon>Araceae</taxon>
        <taxon>Lemnoideae</taxon>
        <taxon>Spirodela</taxon>
    </lineage>
</organism>
<comment type="function">
    <text evidence="18">Removal of H(2)O(2), oxidation of toxic reductants, biosynthesis and degradation of lignin, suberization, auxin catabolism, response to environmental stresses such as wounding, pathogen attack and oxidative stress.</text>
</comment>
<evidence type="ECO:0000313" key="20">
    <source>
        <dbReference type="EMBL" id="CAA7401308.1"/>
    </source>
</evidence>
<dbReference type="GO" id="GO:0042744">
    <property type="term" value="P:hydrogen peroxide catabolic process"/>
    <property type="evidence" value="ECO:0007669"/>
    <property type="project" value="UniProtKB-KW"/>
</dbReference>
<evidence type="ECO:0000256" key="17">
    <source>
        <dbReference type="PIRSR" id="PIRSR600823-5"/>
    </source>
</evidence>
<evidence type="ECO:0000256" key="1">
    <source>
        <dbReference type="ARBA" id="ARBA00000189"/>
    </source>
</evidence>
<dbReference type="AlphaFoldDB" id="A0A7I8KW54"/>
<evidence type="ECO:0000313" key="21">
    <source>
        <dbReference type="Proteomes" id="UP000663760"/>
    </source>
</evidence>
<dbReference type="Pfam" id="PF00141">
    <property type="entry name" value="peroxidase"/>
    <property type="match status" value="1"/>
</dbReference>
<dbReference type="PRINTS" id="PR00461">
    <property type="entry name" value="PLPEROXIDASE"/>
</dbReference>